<reference evidence="1" key="1">
    <citation type="submission" date="2013-10" db="EMBL/GenBank/DDBJ databases">
        <title>Expression cloning of novel planarian secreted proteins by a yeast-based Signal Sequence Trap screen.</title>
        <authorList>
            <person name="Rossi A."/>
        </authorList>
    </citation>
    <scope>NUCLEOTIDE SEQUENCE</scope>
</reference>
<organism evidence="1">
    <name type="scientific">Schmidtea mediterranea</name>
    <name type="common">Freshwater planarian flatworm</name>
    <dbReference type="NCBI Taxonomy" id="79327"/>
    <lineage>
        <taxon>Eukaryota</taxon>
        <taxon>Metazoa</taxon>
        <taxon>Spiralia</taxon>
        <taxon>Lophotrochozoa</taxon>
        <taxon>Platyhelminthes</taxon>
        <taxon>Rhabditophora</taxon>
        <taxon>Seriata</taxon>
        <taxon>Tricladida</taxon>
        <taxon>Continenticola</taxon>
        <taxon>Geoplanoidea</taxon>
        <taxon>Dugesiidae</taxon>
        <taxon>Schmidtea</taxon>
    </lineage>
</organism>
<protein>
    <submittedName>
        <fullName evidence="1">X1.C.D3.1</fullName>
    </submittedName>
</protein>
<proteinExistence type="evidence at transcript level"/>
<sequence>MSLIQYSDIHFNNMESMVSSSIRKYRIQTASTKEPNLLYKLMVSKVIVKLKEILFDPDFISSNEQNKQPNRESSDKVIYESRCIRVADRVIDGSEKMKINSQLQTMLKKRIAAKSKRQIPGGEIRTKIRKTVSKENVCIYNKSDFNNSYALLIPVHSCVANS</sequence>
<accession>V9XRU8</accession>
<dbReference type="AlphaFoldDB" id="V9XRU8"/>
<name>V9XRU8_SCHMD</name>
<dbReference type="EMBL" id="KF730697">
    <property type="protein sequence ID" value="AHD24754.1"/>
    <property type="molecule type" value="mRNA"/>
</dbReference>
<evidence type="ECO:0000313" key="1">
    <source>
        <dbReference type="EMBL" id="AHD24754.1"/>
    </source>
</evidence>